<evidence type="ECO:0000256" key="5">
    <source>
        <dbReference type="ARBA" id="ARBA00023136"/>
    </source>
</evidence>
<evidence type="ECO:0000313" key="8">
    <source>
        <dbReference type="EMBL" id="NLV07853.1"/>
    </source>
</evidence>
<evidence type="ECO:0000256" key="4">
    <source>
        <dbReference type="ARBA" id="ARBA00022989"/>
    </source>
</evidence>
<evidence type="ECO:0000313" key="9">
    <source>
        <dbReference type="Proteomes" id="UP000037729"/>
    </source>
</evidence>
<keyword evidence="5 6" id="KW-0472">Membrane</keyword>
<evidence type="ECO:0000256" key="6">
    <source>
        <dbReference type="SAM" id="Phobius"/>
    </source>
</evidence>
<reference evidence="8" key="2">
    <citation type="submission" date="2019-12" db="EMBL/GenBank/DDBJ databases">
        <title>The whole-genome sequencing of Haloarcula japonica strain pws8.</title>
        <authorList>
            <person name="Verma D.K."/>
            <person name="Gopal K."/>
            <person name="Prasad E.S."/>
        </authorList>
    </citation>
    <scope>NUCLEOTIDE SEQUENCE</scope>
    <source>
        <strain evidence="8">Pws8</strain>
    </source>
</reference>
<organism evidence="7 9">
    <name type="scientific">Haloarcula rubripromontorii</name>
    <dbReference type="NCBI Taxonomy" id="1705562"/>
    <lineage>
        <taxon>Archaea</taxon>
        <taxon>Methanobacteriati</taxon>
        <taxon>Methanobacteriota</taxon>
        <taxon>Stenosarchaea group</taxon>
        <taxon>Halobacteria</taxon>
        <taxon>Halobacteriales</taxon>
        <taxon>Haloarculaceae</taxon>
        <taxon>Haloarcula</taxon>
    </lineage>
</organism>
<evidence type="ECO:0000256" key="3">
    <source>
        <dbReference type="ARBA" id="ARBA00022692"/>
    </source>
</evidence>
<dbReference type="RefSeq" id="WP_053967787.1">
    <property type="nucleotide sequence ID" value="NZ_JAWJXX010000002.1"/>
</dbReference>
<evidence type="ECO:0000256" key="1">
    <source>
        <dbReference type="ARBA" id="ARBA00004651"/>
    </source>
</evidence>
<dbReference type="PANTHER" id="PTHR30482:SF10">
    <property type="entry name" value="HIGH-AFFINITY BRANCHED-CHAIN AMINO ACID TRANSPORT PROTEIN BRAE"/>
    <property type="match status" value="1"/>
</dbReference>
<dbReference type="InterPro" id="IPR001851">
    <property type="entry name" value="ABC_transp_permease"/>
</dbReference>
<dbReference type="GO" id="GO:0005886">
    <property type="term" value="C:plasma membrane"/>
    <property type="evidence" value="ECO:0007669"/>
    <property type="project" value="UniProtKB-SubCell"/>
</dbReference>
<evidence type="ECO:0000313" key="7">
    <source>
        <dbReference type="EMBL" id="KOX94111.1"/>
    </source>
</evidence>
<feature type="transmembrane region" description="Helical" evidence="6">
    <location>
        <begin position="279"/>
        <end position="299"/>
    </location>
</feature>
<dbReference type="Proteomes" id="UP000037729">
    <property type="component" value="Unassembled WGS sequence"/>
</dbReference>
<dbReference type="AlphaFoldDB" id="A0A0M9AN86"/>
<feature type="transmembrane region" description="Helical" evidence="6">
    <location>
        <begin position="21"/>
        <end position="44"/>
    </location>
</feature>
<dbReference type="PATRIC" id="fig|1705562.3.peg.2978"/>
<feature type="transmembrane region" description="Helical" evidence="6">
    <location>
        <begin position="222"/>
        <end position="242"/>
    </location>
</feature>
<name>A0A0M9AN86_9EURY</name>
<keyword evidence="4 6" id="KW-1133">Transmembrane helix</keyword>
<keyword evidence="2" id="KW-1003">Cell membrane</keyword>
<comment type="caution">
    <text evidence="7">The sequence shown here is derived from an EMBL/GenBank/DDBJ whole genome shotgun (WGS) entry which is preliminary data.</text>
</comment>
<dbReference type="EMBL" id="LIUF01000002">
    <property type="protein sequence ID" value="KOX94111.1"/>
    <property type="molecule type" value="Genomic_DNA"/>
</dbReference>
<gene>
    <name evidence="7" type="ORF">AMS69_09395</name>
    <name evidence="8" type="ORF">GOC83_17110</name>
</gene>
<dbReference type="STRING" id="1705562.AMS69_09395"/>
<feature type="transmembrane region" description="Helical" evidence="6">
    <location>
        <begin position="77"/>
        <end position="97"/>
    </location>
</feature>
<reference evidence="7 9" key="1">
    <citation type="submission" date="2015-08" db="EMBL/GenBank/DDBJ databases">
        <title>Genomes of Isolates from Cabo Rojo, PR.</title>
        <authorList>
            <person name="Sanchez-Nieves R.L."/>
            <person name="Montalvo-Rodriguez R."/>
        </authorList>
    </citation>
    <scope>NUCLEOTIDE SEQUENCE [LARGE SCALE GENOMIC DNA]</scope>
    <source>
        <strain evidence="7 9">SL3</strain>
    </source>
</reference>
<evidence type="ECO:0000256" key="2">
    <source>
        <dbReference type="ARBA" id="ARBA00022475"/>
    </source>
</evidence>
<sequence length="435" mass="45867">MSTGSIQARAEGWLGNNDVRLLIALALAIGGLYALFSAVLGFQLNGTVNTLRRVAFLSAIYAMLALALNLQWGYAGLFNLGAAGFMAIGVYTMGILAAPVTASPPGFGLPLPVAILGAILVTGVIGGLAALPAIRLRADYLAIVTVAFSEIVRLTLRAPEFANTRIAGVAFGTGGATGLSLPANPIRILFYTDPAATAPAPNALGTAIFSAVAPLGIEETLVIGWAYVVVLCLCLGLLYWLMVRIGKSPFGRVLKSIREDQQVTQALGKDTRRFKIKTFALGCALMGLIAILWRLSGGYASPRMFKPIQTFYIFIALFIGGTGSPTGSIVGGALFASLLFEGPSFIRRVVAEYLQLSNAPDTLVGALAELGTLDVTPLLAYSVQDVSISALRLMLLGIVLVYLMQRHPDGLLGHRKAIASSVDLSRQEPREGDNE</sequence>
<feature type="transmembrane region" description="Helical" evidence="6">
    <location>
        <begin position="50"/>
        <end position="70"/>
    </location>
</feature>
<dbReference type="Pfam" id="PF02653">
    <property type="entry name" value="BPD_transp_2"/>
    <property type="match status" value="1"/>
</dbReference>
<protein>
    <submittedName>
        <fullName evidence="7">Branched-chain amino acid ABC transporter permease</fullName>
    </submittedName>
</protein>
<feature type="transmembrane region" description="Helical" evidence="6">
    <location>
        <begin position="109"/>
        <end position="131"/>
    </location>
</feature>
<feature type="transmembrane region" description="Helical" evidence="6">
    <location>
        <begin position="311"/>
        <end position="340"/>
    </location>
</feature>
<accession>A0A0M9AN86</accession>
<dbReference type="InterPro" id="IPR043428">
    <property type="entry name" value="LivM-like"/>
</dbReference>
<dbReference type="GO" id="GO:0015658">
    <property type="term" value="F:branched-chain amino acid transmembrane transporter activity"/>
    <property type="evidence" value="ECO:0007669"/>
    <property type="project" value="InterPro"/>
</dbReference>
<dbReference type="OrthoDB" id="239932at2157"/>
<dbReference type="CDD" id="cd06581">
    <property type="entry name" value="TM_PBP1_LivM_like"/>
    <property type="match status" value="1"/>
</dbReference>
<dbReference type="Proteomes" id="UP000610611">
    <property type="component" value="Unassembled WGS sequence"/>
</dbReference>
<keyword evidence="3 6" id="KW-0812">Transmembrane</keyword>
<proteinExistence type="predicted"/>
<dbReference type="EMBL" id="WOWB01000003">
    <property type="protein sequence ID" value="NLV07853.1"/>
    <property type="molecule type" value="Genomic_DNA"/>
</dbReference>
<dbReference type="PANTHER" id="PTHR30482">
    <property type="entry name" value="HIGH-AFFINITY BRANCHED-CHAIN AMINO ACID TRANSPORT SYSTEM PERMEASE"/>
    <property type="match status" value="1"/>
</dbReference>
<comment type="subcellular location">
    <subcellularLocation>
        <location evidence="1">Cell membrane</location>
        <topology evidence="1">Multi-pass membrane protein</topology>
    </subcellularLocation>
</comment>
<keyword evidence="9" id="KW-1185">Reference proteome</keyword>